<keyword evidence="6" id="KW-1185">Reference proteome</keyword>
<evidence type="ECO:0000259" key="1">
    <source>
        <dbReference type="Pfam" id="PF13173"/>
    </source>
</evidence>
<dbReference type="RefSeq" id="WP_126118406.1">
    <property type="nucleotide sequence ID" value="NZ_CP101806.1"/>
</dbReference>
<dbReference type="InterPro" id="IPR027417">
    <property type="entry name" value="P-loop_NTPase"/>
</dbReference>
<dbReference type="InterPro" id="IPR041682">
    <property type="entry name" value="AAA_14"/>
</dbReference>
<feature type="domain" description="DUF4143" evidence="2">
    <location>
        <begin position="200"/>
        <end position="360"/>
    </location>
</feature>
<dbReference type="SUPFAM" id="SSF52540">
    <property type="entry name" value="P-loop containing nucleoside triphosphate hydrolases"/>
    <property type="match status" value="1"/>
</dbReference>
<dbReference type="AlphaFoldDB" id="A0A3P8LIF2"/>
<name>A0A3P8LIF2_9BACT</name>
<dbReference type="Proteomes" id="UP001058569">
    <property type="component" value="Chromosome"/>
</dbReference>
<keyword evidence="3" id="KW-0547">Nucleotide-binding</keyword>
<evidence type="ECO:0000313" key="3">
    <source>
        <dbReference type="EMBL" id="UUD34983.1"/>
    </source>
</evidence>
<evidence type="ECO:0000313" key="5">
    <source>
        <dbReference type="Proteomes" id="UP000280036"/>
    </source>
</evidence>
<organism evidence="4 5">
    <name type="scientific">Mycoplasmopsis caviae</name>
    <dbReference type="NCBI Taxonomy" id="55603"/>
    <lineage>
        <taxon>Bacteria</taxon>
        <taxon>Bacillati</taxon>
        <taxon>Mycoplasmatota</taxon>
        <taxon>Mycoplasmoidales</taxon>
        <taxon>Metamycoplasmataceae</taxon>
        <taxon>Mycoplasmopsis</taxon>
    </lineage>
</organism>
<gene>
    <name evidence="4" type="ORF">NCTC10126_00694</name>
    <name evidence="3" type="ORF">NPA07_04200</name>
</gene>
<sequence>MEIKRDFYLNKLIQMKRDKLVKIITGPRRVGKSYLLFNLFYKHLLNAGISEEQIIRISLDSIESLHLRDGTALFNYVISLIKNKDEQYYLLLDEIQNVSNFIDVLNGFMQRENIDIYVTGSNSKLLSSDIATEFASRGEEVRLYPLSFQEFKSINKDKSNDELWREYCQFGSMPMTALYQEIARKEDYLQNLFNNTYLNDVVLRYKIKNKEYLREIIKFLAQNIGSLINTNKIFNYFKSLKKSDISYNTISKYLDYFCDAFIVDQVSRQSVKSYEIFKSLNKYYFVELGIRNQLCGLVSSDEGHIMENVISLELKRRGFNVSIGSLEKREYNEKGEYIRKEFEIDFVANKSGQIIYIQCCLQLNENNEAREKKPLKLLKTANRRIIITKDAFVYKRDNYGIETINLFDFLLDDNIF</sequence>
<proteinExistence type="predicted"/>
<dbReference type="Pfam" id="PF13635">
    <property type="entry name" value="DUF4143"/>
    <property type="match status" value="1"/>
</dbReference>
<reference evidence="4 5" key="1">
    <citation type="submission" date="2018-12" db="EMBL/GenBank/DDBJ databases">
        <authorList>
            <consortium name="Pathogen Informatics"/>
        </authorList>
    </citation>
    <scope>NUCLEOTIDE SEQUENCE [LARGE SCALE GENOMIC DNA]</scope>
    <source>
        <strain evidence="4 5">NCTC10126</strain>
    </source>
</reference>
<accession>A0A3P8LIF2</accession>
<evidence type="ECO:0000259" key="2">
    <source>
        <dbReference type="Pfam" id="PF13635"/>
    </source>
</evidence>
<dbReference type="EMBL" id="UZVY01000001">
    <property type="protein sequence ID" value="VDR42192.1"/>
    <property type="molecule type" value="Genomic_DNA"/>
</dbReference>
<dbReference type="PANTHER" id="PTHR33295">
    <property type="entry name" value="ATPASE"/>
    <property type="match status" value="1"/>
</dbReference>
<dbReference type="InterPro" id="IPR025420">
    <property type="entry name" value="DUF4143"/>
</dbReference>
<feature type="domain" description="AAA" evidence="1">
    <location>
        <begin position="21"/>
        <end position="151"/>
    </location>
</feature>
<dbReference type="GO" id="GO:0005524">
    <property type="term" value="F:ATP binding"/>
    <property type="evidence" value="ECO:0007669"/>
    <property type="project" value="UniProtKB-KW"/>
</dbReference>
<dbReference type="Pfam" id="PF13173">
    <property type="entry name" value="AAA_14"/>
    <property type="match status" value="1"/>
</dbReference>
<protein>
    <submittedName>
        <fullName evidence="3">ATP-binding protein</fullName>
    </submittedName>
    <submittedName>
        <fullName evidence="4">Putative ATPase, AAA+ superfamily</fullName>
    </submittedName>
</protein>
<dbReference type="EMBL" id="CP101806">
    <property type="protein sequence ID" value="UUD34983.1"/>
    <property type="molecule type" value="Genomic_DNA"/>
</dbReference>
<evidence type="ECO:0000313" key="6">
    <source>
        <dbReference type="Proteomes" id="UP001058569"/>
    </source>
</evidence>
<dbReference type="PANTHER" id="PTHR33295:SF18">
    <property type="entry name" value="AAA+ ATPASE DOMAIN-CONTAINING PROTEIN"/>
    <property type="match status" value="1"/>
</dbReference>
<dbReference type="OrthoDB" id="9801684at2"/>
<keyword evidence="3" id="KW-0067">ATP-binding</keyword>
<reference evidence="3" key="2">
    <citation type="submission" date="2022-07" db="EMBL/GenBank/DDBJ databases">
        <title>Complete genome of Mycoplasma caviae type strain G122.</title>
        <authorList>
            <person name="Spergser J."/>
        </authorList>
    </citation>
    <scope>NUCLEOTIDE SEQUENCE</scope>
    <source>
        <strain evidence="3">G122</strain>
    </source>
</reference>
<dbReference type="Proteomes" id="UP000280036">
    <property type="component" value="Unassembled WGS sequence"/>
</dbReference>
<evidence type="ECO:0000313" key="4">
    <source>
        <dbReference type="EMBL" id="VDR42192.1"/>
    </source>
</evidence>